<evidence type="ECO:0000256" key="1">
    <source>
        <dbReference type="SAM" id="Phobius"/>
    </source>
</evidence>
<protein>
    <recommendedName>
        <fullName evidence="3">Cytoplasmic membrane protein</fullName>
    </recommendedName>
</protein>
<keyword evidence="1" id="KW-0472">Membrane</keyword>
<evidence type="ECO:0008006" key="3">
    <source>
        <dbReference type="Google" id="ProtNLM"/>
    </source>
</evidence>
<reference evidence="2" key="1">
    <citation type="submission" date="2022-10" db="EMBL/GenBank/DDBJ databases">
        <title>The complete genomes of actinobacterial strains from the NBC collection.</title>
        <authorList>
            <person name="Joergensen T.S."/>
            <person name="Alvarez Arevalo M."/>
            <person name="Sterndorff E.B."/>
            <person name="Faurdal D."/>
            <person name="Vuksanovic O."/>
            <person name="Mourched A.-S."/>
            <person name="Charusanti P."/>
            <person name="Shaw S."/>
            <person name="Blin K."/>
            <person name="Weber T."/>
        </authorList>
    </citation>
    <scope>NUCLEOTIDE SEQUENCE</scope>
    <source>
        <strain evidence="2">NBC 00180</strain>
    </source>
</reference>
<proteinExistence type="predicted"/>
<dbReference type="AlphaFoldDB" id="A0AAU1HSD8"/>
<feature type="transmembrane region" description="Helical" evidence="1">
    <location>
        <begin position="75"/>
        <end position="95"/>
    </location>
</feature>
<accession>A0AAU1HSD8</accession>
<feature type="transmembrane region" description="Helical" evidence="1">
    <location>
        <begin position="107"/>
        <end position="128"/>
    </location>
</feature>
<sequence>MSDRTALLKGIRVWLALFVVCLVLSGSTAFPLVHELRWTEDLLRALSVPEHLPGLMDWIERVRRGLDTADADYPFLLYGTDWLAFAHLVIAVAFYGPYRDPVRNIWVVEFGMIACAGIIPLALICGPIRGIPLWWSVIDMSFGVFGVIPLYVVRKRIKRLEALTTPSAPPAAAVVVSG</sequence>
<evidence type="ECO:0000313" key="2">
    <source>
        <dbReference type="EMBL" id="WTP85699.1"/>
    </source>
</evidence>
<keyword evidence="1" id="KW-0812">Transmembrane</keyword>
<keyword evidence="1" id="KW-1133">Transmembrane helix</keyword>
<feature type="transmembrane region" description="Helical" evidence="1">
    <location>
        <begin position="134"/>
        <end position="153"/>
    </location>
</feature>
<gene>
    <name evidence="2" type="ORF">OG477_10120</name>
</gene>
<name>A0AAU1HSD8_9ACTN</name>
<organism evidence="2">
    <name type="scientific">Streptomyces sp. NBC_00180</name>
    <dbReference type="NCBI Taxonomy" id="2903632"/>
    <lineage>
        <taxon>Bacteria</taxon>
        <taxon>Bacillati</taxon>
        <taxon>Actinomycetota</taxon>
        <taxon>Actinomycetes</taxon>
        <taxon>Kitasatosporales</taxon>
        <taxon>Streptomycetaceae</taxon>
        <taxon>Streptomyces</taxon>
    </lineage>
</organism>
<dbReference type="EMBL" id="CP108140">
    <property type="protein sequence ID" value="WTP85699.1"/>
    <property type="molecule type" value="Genomic_DNA"/>
</dbReference>